<gene>
    <name evidence="2" type="ORF">DQ226_00110</name>
</gene>
<dbReference type="Pfam" id="PF14042">
    <property type="entry name" value="DUF4247"/>
    <property type="match status" value="1"/>
</dbReference>
<evidence type="ECO:0008006" key="4">
    <source>
        <dbReference type="Google" id="ProtNLM"/>
    </source>
</evidence>
<keyword evidence="1" id="KW-1133">Transmembrane helix</keyword>
<name>A0A365PDX2_9ACTN</name>
<dbReference type="Proteomes" id="UP000252187">
    <property type="component" value="Unassembled WGS sequence"/>
</dbReference>
<comment type="caution">
    <text evidence="2">The sequence shown here is derived from an EMBL/GenBank/DDBJ whole genome shotgun (WGS) entry which is preliminary data.</text>
</comment>
<evidence type="ECO:0000256" key="1">
    <source>
        <dbReference type="SAM" id="Phobius"/>
    </source>
</evidence>
<dbReference type="InterPro" id="IPR025341">
    <property type="entry name" value="DUF4247"/>
</dbReference>
<sequence length="189" mass="20628">MGHLASLPGWRRLRGERWRRRRHHVPVARRRGARRRAGRRWGGRCRGGGLVKPYRGWIIALVAGLCAVLLGLVLVGSGTNAVRYVRENYSPVAGASQTYECRGDRDSTARDISNHERPDADQLNEDTRYLRYGDDMIVVGRSGDLACRVQLDENSRTLRSGGFIFLGGAFGPGSPARSAGGSSGGVGVK</sequence>
<proteinExistence type="predicted"/>
<protein>
    <recommendedName>
        <fullName evidence="4">DUF4247 domain-containing protein</fullName>
    </recommendedName>
</protein>
<organism evidence="2 3">
    <name type="scientific">Dietzia maris</name>
    <dbReference type="NCBI Taxonomy" id="37915"/>
    <lineage>
        <taxon>Bacteria</taxon>
        <taxon>Bacillati</taxon>
        <taxon>Actinomycetota</taxon>
        <taxon>Actinomycetes</taxon>
        <taxon>Mycobacteriales</taxon>
        <taxon>Dietziaceae</taxon>
        <taxon>Dietzia</taxon>
    </lineage>
</organism>
<evidence type="ECO:0000313" key="3">
    <source>
        <dbReference type="Proteomes" id="UP000252187"/>
    </source>
</evidence>
<reference evidence="2 3" key="1">
    <citation type="submission" date="2018-06" db="EMBL/GenBank/DDBJ databases">
        <title>Whole genome sequencing of four bacterial strains from South Shetland trench revealing bio-synthetic gene clusters.</title>
        <authorList>
            <person name="Abdel-Mageed W.M."/>
            <person name="Lehri B."/>
            <person name="Jarmusch S.A."/>
            <person name="Miranda K."/>
            <person name="Goodfellow M."/>
            <person name="Jaspars M."/>
            <person name="Karlyshev A.V."/>
        </authorList>
    </citation>
    <scope>NUCLEOTIDE SEQUENCE [LARGE SCALE GENOMIC DNA]</scope>
    <source>
        <strain evidence="2 3">SST1</strain>
    </source>
</reference>
<keyword evidence="1" id="KW-0812">Transmembrane</keyword>
<dbReference type="AlphaFoldDB" id="A0A365PDX2"/>
<feature type="transmembrane region" description="Helical" evidence="1">
    <location>
        <begin position="56"/>
        <end position="76"/>
    </location>
</feature>
<dbReference type="EMBL" id="QNTT01000001">
    <property type="protein sequence ID" value="RBA40973.1"/>
    <property type="molecule type" value="Genomic_DNA"/>
</dbReference>
<accession>A0A365PDX2</accession>
<keyword evidence="1" id="KW-0472">Membrane</keyword>
<evidence type="ECO:0000313" key="2">
    <source>
        <dbReference type="EMBL" id="RBA40973.1"/>
    </source>
</evidence>